<gene>
    <name evidence="16" type="ORF">EW145_g4939</name>
</gene>
<keyword evidence="4" id="KW-0698">rRNA processing</keyword>
<keyword evidence="14" id="KW-1133">Transmembrane helix</keyword>
<dbReference type="GO" id="GO:0032040">
    <property type="term" value="C:small-subunit processome"/>
    <property type="evidence" value="ECO:0007669"/>
    <property type="project" value="TreeGrafter"/>
</dbReference>
<dbReference type="Gene3D" id="3.40.50.150">
    <property type="entry name" value="Vaccinia Virus protein VP39"/>
    <property type="match status" value="1"/>
</dbReference>
<evidence type="ECO:0000256" key="1">
    <source>
        <dbReference type="ARBA" id="ARBA00004604"/>
    </source>
</evidence>
<feature type="region of interest" description="Disordered" evidence="13">
    <location>
        <begin position="529"/>
        <end position="554"/>
    </location>
</feature>
<dbReference type="SUPFAM" id="SSF46565">
    <property type="entry name" value="Chaperone J-domain"/>
    <property type="match status" value="1"/>
</dbReference>
<feature type="region of interest" description="Disordered" evidence="13">
    <location>
        <begin position="566"/>
        <end position="601"/>
    </location>
</feature>
<comment type="similarity">
    <text evidence="2">Belongs to the methyltransferase superfamily. Fibrillarin family.</text>
</comment>
<dbReference type="SUPFAM" id="SSF53335">
    <property type="entry name" value="S-adenosyl-L-methionine-dependent methyltransferases"/>
    <property type="match status" value="1"/>
</dbReference>
<feature type="transmembrane region" description="Helical" evidence="14">
    <location>
        <begin position="203"/>
        <end position="221"/>
    </location>
</feature>
<dbReference type="InterPro" id="IPR018253">
    <property type="entry name" value="DnaJ_domain_CS"/>
</dbReference>
<keyword evidence="17" id="KW-1185">Reference proteome</keyword>
<evidence type="ECO:0000256" key="5">
    <source>
        <dbReference type="ARBA" id="ARBA00022603"/>
    </source>
</evidence>
<proteinExistence type="inferred from homology"/>
<reference evidence="16 17" key="1">
    <citation type="submission" date="2019-02" db="EMBL/GenBank/DDBJ databases">
        <title>Genome sequencing of the rare red list fungi Phellinidium pouzarii.</title>
        <authorList>
            <person name="Buettner E."/>
            <person name="Kellner H."/>
        </authorList>
    </citation>
    <scope>NUCLEOTIDE SEQUENCE [LARGE SCALE GENOMIC DNA]</scope>
    <source>
        <strain evidence="16 17">DSM 108285</strain>
    </source>
</reference>
<dbReference type="AlphaFoldDB" id="A0A4V3XCB9"/>
<dbReference type="NCBIfam" id="NF003276">
    <property type="entry name" value="PRK04266.1-2"/>
    <property type="match status" value="1"/>
</dbReference>
<feature type="transmembrane region" description="Helical" evidence="14">
    <location>
        <begin position="227"/>
        <end position="247"/>
    </location>
</feature>
<evidence type="ECO:0000259" key="15">
    <source>
        <dbReference type="PROSITE" id="PS50076"/>
    </source>
</evidence>
<dbReference type="PANTHER" id="PTHR10335">
    <property type="entry name" value="RRNA 2-O-METHYLTRANSFERASE FIBRILLARIN"/>
    <property type="match status" value="1"/>
</dbReference>
<dbReference type="PROSITE" id="PS50076">
    <property type="entry name" value="DNAJ_2"/>
    <property type="match status" value="1"/>
</dbReference>
<dbReference type="InterPro" id="IPR036869">
    <property type="entry name" value="J_dom_sf"/>
</dbReference>
<keyword evidence="7" id="KW-0949">S-adenosyl-L-methionine</keyword>
<dbReference type="InterPro" id="IPR056453">
    <property type="entry name" value="HTH_DNAJC9"/>
</dbReference>
<feature type="transmembrane region" description="Helical" evidence="14">
    <location>
        <begin position="14"/>
        <end position="34"/>
    </location>
</feature>
<dbReference type="PRINTS" id="PR00052">
    <property type="entry name" value="FIBRILLARIN"/>
</dbReference>
<dbReference type="SMART" id="SM00271">
    <property type="entry name" value="DnaJ"/>
    <property type="match status" value="1"/>
</dbReference>
<evidence type="ECO:0000256" key="7">
    <source>
        <dbReference type="ARBA" id="ARBA00022691"/>
    </source>
</evidence>
<feature type="transmembrane region" description="Helical" evidence="14">
    <location>
        <begin position="92"/>
        <end position="113"/>
    </location>
</feature>
<keyword evidence="6" id="KW-0808">Transferase</keyword>
<dbReference type="InterPro" id="IPR001623">
    <property type="entry name" value="DnaJ_domain"/>
</dbReference>
<dbReference type="Pfam" id="PF00226">
    <property type="entry name" value="DnaJ"/>
    <property type="match status" value="1"/>
</dbReference>
<dbReference type="GO" id="GO:0000494">
    <property type="term" value="P:box C/D sno(s)RNA 3'-end processing"/>
    <property type="evidence" value="ECO:0007669"/>
    <property type="project" value="TreeGrafter"/>
</dbReference>
<dbReference type="Pfam" id="PF23302">
    <property type="entry name" value="HTH_DNAJC9"/>
    <property type="match status" value="1"/>
</dbReference>
<evidence type="ECO:0000256" key="14">
    <source>
        <dbReference type="SAM" id="Phobius"/>
    </source>
</evidence>
<dbReference type="PANTHER" id="PTHR10335:SF17">
    <property type="entry name" value="FIBRILLARIN"/>
    <property type="match status" value="1"/>
</dbReference>
<evidence type="ECO:0000256" key="11">
    <source>
        <dbReference type="ARBA" id="ARBA00032245"/>
    </source>
</evidence>
<protein>
    <recommendedName>
        <fullName evidence="3">rRNA 2'-O-methyltransferase fibrillarin</fullName>
    </recommendedName>
    <alternativeName>
        <fullName evidence="11">Histone-glutamine methyltransferase</fullName>
    </alternativeName>
</protein>
<evidence type="ECO:0000313" key="16">
    <source>
        <dbReference type="EMBL" id="THH05243.1"/>
    </source>
</evidence>
<dbReference type="EMBL" id="SGPK01000276">
    <property type="protein sequence ID" value="THH05243.1"/>
    <property type="molecule type" value="Genomic_DNA"/>
</dbReference>
<evidence type="ECO:0000313" key="17">
    <source>
        <dbReference type="Proteomes" id="UP000308199"/>
    </source>
</evidence>
<evidence type="ECO:0000256" key="4">
    <source>
        <dbReference type="ARBA" id="ARBA00022552"/>
    </source>
</evidence>
<feature type="domain" description="J" evidence="15">
    <location>
        <begin position="344"/>
        <end position="414"/>
    </location>
</feature>
<dbReference type="InterPro" id="IPR000692">
    <property type="entry name" value="Fibrillarin"/>
</dbReference>
<evidence type="ECO:0000256" key="10">
    <source>
        <dbReference type="ARBA" id="ARBA00023274"/>
    </source>
</evidence>
<keyword evidence="14" id="KW-0812">Transmembrane</keyword>
<evidence type="ECO:0000256" key="8">
    <source>
        <dbReference type="ARBA" id="ARBA00022884"/>
    </source>
</evidence>
<dbReference type="PROSITE" id="PS00636">
    <property type="entry name" value="DNAJ_1"/>
    <property type="match status" value="1"/>
</dbReference>
<dbReference type="SMART" id="SM01206">
    <property type="entry name" value="Fibrillarin"/>
    <property type="match status" value="1"/>
</dbReference>
<comment type="caution">
    <text evidence="16">The sequence shown here is derived from an EMBL/GenBank/DDBJ whole genome shotgun (WGS) entry which is preliminary data.</text>
</comment>
<dbReference type="Gene3D" id="1.10.287.110">
    <property type="entry name" value="DnaJ domain"/>
    <property type="match status" value="1"/>
</dbReference>
<evidence type="ECO:0000256" key="2">
    <source>
        <dbReference type="ARBA" id="ARBA00010632"/>
    </source>
</evidence>
<dbReference type="GO" id="GO:0008649">
    <property type="term" value="F:rRNA methyltransferase activity"/>
    <property type="evidence" value="ECO:0007669"/>
    <property type="project" value="TreeGrafter"/>
</dbReference>
<keyword evidence="14" id="KW-0472">Membrane</keyword>
<name>A0A4V3XCB9_9AGAM</name>
<evidence type="ECO:0000256" key="9">
    <source>
        <dbReference type="ARBA" id="ARBA00023242"/>
    </source>
</evidence>
<keyword evidence="9" id="KW-0539">Nucleus</keyword>
<feature type="transmembrane region" description="Helical" evidence="14">
    <location>
        <begin position="254"/>
        <end position="272"/>
    </location>
</feature>
<dbReference type="PRINTS" id="PR00625">
    <property type="entry name" value="JDOMAIN"/>
</dbReference>
<dbReference type="Pfam" id="PF01269">
    <property type="entry name" value="Fibrillarin"/>
    <property type="match status" value="1"/>
</dbReference>
<dbReference type="GO" id="GO:0031428">
    <property type="term" value="C:box C/D methylation guide snoRNP complex"/>
    <property type="evidence" value="ECO:0007669"/>
    <property type="project" value="TreeGrafter"/>
</dbReference>
<organism evidence="16 17">
    <name type="scientific">Phellinidium pouzarii</name>
    <dbReference type="NCBI Taxonomy" id="167371"/>
    <lineage>
        <taxon>Eukaryota</taxon>
        <taxon>Fungi</taxon>
        <taxon>Dikarya</taxon>
        <taxon>Basidiomycota</taxon>
        <taxon>Agaricomycotina</taxon>
        <taxon>Agaricomycetes</taxon>
        <taxon>Hymenochaetales</taxon>
        <taxon>Hymenochaetaceae</taxon>
        <taxon>Phellinidium</taxon>
    </lineage>
</organism>
<keyword evidence="10" id="KW-0687">Ribonucleoprotein</keyword>
<keyword evidence="5" id="KW-0489">Methyltransferase</keyword>
<sequence>MAVEPFMGTTAQKAFFSTIVVNAAVVLTMVALAFGEVEGNVDTSTRAGYKACSLYLHLETLLTMNIDNPMLPCIVRIFELLMALDALKLRNIIQLVGILAFHVALIVFSAVQVHEVRVALVFKTDVPCTDFVGCDGPHTLWRRVEPFLIVVPCVLALSWIIMLFFVRELFGEFGWAVFHVIGANPVMKSMYQWYQIMICLLKFDFFCFAGVTMQLLILVLQSNSAEFGLTIAAIPIVLLLLIFCGFAVKREIKWLMTVSLIVMLAAETYFIYKLVRFYEPSSEAQYETTRATLTIFIGLRCFADFDKGLAPAKMHAANNHLCLYSTMDRDDPVTQFFPGEEEVDLYAVLSLDATTTPDAIKKAYRRLALVHHPDKHTNSSSEARADASIRFQQVGFAYAVLSDEKRRARYDKTGRTDEGVTKGKLDEMKREYQGSAEEIEDIKRAYRETESTLDEIMSHIPHCTFEDEARFILLITKLIKDGELTTCKTWEMSIKDEKSKLVRKKQGEKEAAEAEELAKELGVWDEFYGNGKTGPRKAKEKAKDSQHSGSNMGGFFDSLAAKYADREPKSKGKGVKRRSSSDDDNNQTAGKKSKAAPPEIDDDEFEKLQQKLFGDKANGDHQHAGGKAATRSATRGGKGRKANFLVLQEDAEDSGDEEALEAEEEVVVVVTVEVVVEEEGVEEVEVLGAEGTEVAGVEAEVRQAVAAPGEGGAEHAVVQGVARMLFLSLTDIRNLVPGESVYGEKRISIDGGVDNTKVEYRVWNPFRSKLAAGILGGVEDIYIAPGKKVLYLGAASGTSVSHVADVVGPEGTVYAVEFSNRSGRDLIGMAKKRTNVIPIIEDARYPSKYRMLLSMVDVIFADVAQPDQARIVALNAHQFLKNQGHVVISIKANCIDSTAPASVVFESERNKLAAEKIKPIEQLTLEPYERDHAMVIGIYNRHV</sequence>
<dbReference type="OrthoDB" id="1859733at2759"/>
<evidence type="ECO:0000256" key="6">
    <source>
        <dbReference type="ARBA" id="ARBA00022679"/>
    </source>
</evidence>
<dbReference type="InterPro" id="IPR029063">
    <property type="entry name" value="SAM-dependent_MTases_sf"/>
</dbReference>
<dbReference type="CDD" id="cd02440">
    <property type="entry name" value="AdoMet_MTases"/>
    <property type="match status" value="1"/>
</dbReference>
<dbReference type="FunFam" id="3.40.50.150:FF:000001">
    <property type="entry name" value="Fibrillarin like 1"/>
    <property type="match status" value="1"/>
</dbReference>
<dbReference type="GO" id="GO:1990259">
    <property type="term" value="F:histone H2AQ104 methyltransferase activity"/>
    <property type="evidence" value="ECO:0007669"/>
    <property type="project" value="TreeGrafter"/>
</dbReference>
<evidence type="ECO:0000256" key="13">
    <source>
        <dbReference type="SAM" id="MobiDB-lite"/>
    </source>
</evidence>
<evidence type="ECO:0000256" key="12">
    <source>
        <dbReference type="ARBA" id="ARBA00047568"/>
    </source>
</evidence>
<dbReference type="Gene3D" id="3.30.200.20">
    <property type="entry name" value="Phosphorylase Kinase, domain 1"/>
    <property type="match status" value="1"/>
</dbReference>
<dbReference type="HAMAP" id="MF_00351">
    <property type="entry name" value="RNA_methyltransf_FlpA"/>
    <property type="match status" value="1"/>
</dbReference>
<keyword evidence="8" id="KW-0694">RNA-binding</keyword>
<dbReference type="Proteomes" id="UP000308199">
    <property type="component" value="Unassembled WGS sequence"/>
</dbReference>
<dbReference type="CDD" id="cd06257">
    <property type="entry name" value="DnaJ"/>
    <property type="match status" value="1"/>
</dbReference>
<comment type="subcellular location">
    <subcellularLocation>
        <location evidence="1">Nucleus</location>
        <location evidence="1">Nucleolus</location>
    </subcellularLocation>
</comment>
<dbReference type="GO" id="GO:0003723">
    <property type="term" value="F:RNA binding"/>
    <property type="evidence" value="ECO:0007669"/>
    <property type="project" value="UniProtKB-KW"/>
</dbReference>
<feature type="region of interest" description="Disordered" evidence="13">
    <location>
        <begin position="616"/>
        <end position="638"/>
    </location>
</feature>
<evidence type="ECO:0000256" key="3">
    <source>
        <dbReference type="ARBA" id="ARBA00015190"/>
    </source>
</evidence>
<feature type="transmembrane region" description="Helical" evidence="14">
    <location>
        <begin position="147"/>
        <end position="167"/>
    </location>
</feature>
<comment type="catalytic activity">
    <reaction evidence="12">
        <text>L-glutaminyl-[histone H2A] + S-adenosyl-L-methionine = N(5)-methyl-L-glutaminyl-[histone H2A] + S-adenosyl-L-homocysteine + H(+)</text>
        <dbReference type="Rhea" id="RHEA:50904"/>
        <dbReference type="Rhea" id="RHEA-COMP:12837"/>
        <dbReference type="Rhea" id="RHEA-COMP:12839"/>
        <dbReference type="ChEBI" id="CHEBI:15378"/>
        <dbReference type="ChEBI" id="CHEBI:30011"/>
        <dbReference type="ChEBI" id="CHEBI:57856"/>
        <dbReference type="ChEBI" id="CHEBI:59789"/>
        <dbReference type="ChEBI" id="CHEBI:61891"/>
    </reaction>
</comment>
<accession>A0A4V3XCB9</accession>